<dbReference type="eggNOG" id="KOG1647">
    <property type="taxonomic scope" value="Eukaryota"/>
</dbReference>
<evidence type="ECO:0000256" key="1">
    <source>
        <dbReference type="ARBA" id="ARBA00005850"/>
    </source>
</evidence>
<dbReference type="STRING" id="41875.K8F3E1"/>
<name>K8F3E1_9CHLO</name>
<feature type="region of interest" description="Disordered" evidence="4">
    <location>
        <begin position="123"/>
        <end position="148"/>
    </location>
</feature>
<protein>
    <submittedName>
        <fullName evidence="5">Vacuolar ATP synthase subunit D</fullName>
    </submittedName>
</protein>
<feature type="compositionally biased region" description="Low complexity" evidence="4">
    <location>
        <begin position="130"/>
        <end position="144"/>
    </location>
</feature>
<proteinExistence type="inferred from homology"/>
<dbReference type="GO" id="GO:0046961">
    <property type="term" value="F:proton-transporting ATPase activity, rotational mechanism"/>
    <property type="evidence" value="ECO:0007669"/>
    <property type="project" value="InterPro"/>
</dbReference>
<dbReference type="Pfam" id="PF01813">
    <property type="entry name" value="ATP-synt_D"/>
    <property type="match status" value="1"/>
</dbReference>
<dbReference type="Proteomes" id="UP000198341">
    <property type="component" value="Chromosome 13"/>
</dbReference>
<keyword evidence="6" id="KW-1185">Reference proteome</keyword>
<dbReference type="EMBL" id="FO082266">
    <property type="protein sequence ID" value="CCO19315.1"/>
    <property type="molecule type" value="Genomic_DNA"/>
</dbReference>
<comment type="similarity">
    <text evidence="1">Belongs to the V-ATPase D subunit family.</text>
</comment>
<feature type="region of interest" description="Disordered" evidence="4">
    <location>
        <begin position="230"/>
        <end position="267"/>
    </location>
</feature>
<reference evidence="5 6" key="1">
    <citation type="submission" date="2011-10" db="EMBL/GenBank/DDBJ databases">
        <authorList>
            <person name="Genoscope - CEA"/>
        </authorList>
    </citation>
    <scope>NUCLEOTIDE SEQUENCE [LARGE SCALE GENOMIC DNA]</scope>
    <source>
        <strain evidence="5 6">RCC 1105</strain>
    </source>
</reference>
<keyword evidence="2" id="KW-0813">Transport</keyword>
<dbReference type="NCBIfam" id="TIGR00309">
    <property type="entry name" value="V_ATPase_subD"/>
    <property type="match status" value="1"/>
</dbReference>
<evidence type="ECO:0000256" key="3">
    <source>
        <dbReference type="ARBA" id="ARBA00023065"/>
    </source>
</evidence>
<evidence type="ECO:0000256" key="2">
    <source>
        <dbReference type="ARBA" id="ARBA00022448"/>
    </source>
</evidence>
<dbReference type="PANTHER" id="PTHR11671">
    <property type="entry name" value="V-TYPE ATP SYNTHASE SUBUNIT D"/>
    <property type="match status" value="1"/>
</dbReference>
<feature type="compositionally biased region" description="Basic and acidic residues" evidence="4">
    <location>
        <begin position="234"/>
        <end position="252"/>
    </location>
</feature>
<dbReference type="Gene3D" id="1.10.287.3240">
    <property type="match status" value="1"/>
</dbReference>
<evidence type="ECO:0000313" key="6">
    <source>
        <dbReference type="Proteomes" id="UP000198341"/>
    </source>
</evidence>
<dbReference type="RefSeq" id="XP_007509512.1">
    <property type="nucleotide sequence ID" value="XM_007509450.1"/>
</dbReference>
<organism evidence="5 6">
    <name type="scientific">Bathycoccus prasinos</name>
    <dbReference type="NCBI Taxonomy" id="41875"/>
    <lineage>
        <taxon>Eukaryota</taxon>
        <taxon>Viridiplantae</taxon>
        <taxon>Chlorophyta</taxon>
        <taxon>Mamiellophyceae</taxon>
        <taxon>Mamiellales</taxon>
        <taxon>Bathycoccaceae</taxon>
        <taxon>Bathycoccus</taxon>
    </lineage>
</organism>
<dbReference type="InterPro" id="IPR002699">
    <property type="entry name" value="V_ATPase_D"/>
</dbReference>
<accession>K8F3E1</accession>
<dbReference type="AlphaFoldDB" id="K8F3E1"/>
<keyword evidence="3" id="KW-0406">Ion transport</keyword>
<dbReference type="GeneID" id="19012090"/>
<evidence type="ECO:0000313" key="5">
    <source>
        <dbReference type="EMBL" id="CCO19315.1"/>
    </source>
</evidence>
<sequence length="279" mass="30201">MSTTNRLNVVPTVTVLAVVKNRLIGAQRGYKLLKKKADALSLRYRQILKKIVQTKLSMGENMKSASFAWTEAKYVGGDGIKHTVLDSVDGKAEIRVRAYADNVAGVKIPKFNACGSGSLIGASGGGSGETGTTTATTESKSELTGLGRGGKQIQKCKKAYKEALQTLVELASLQTAFLTLDQAIKTTNRRVNALENVVTPRLENTVSYIKGELDELEREEFFRLKKVQAKKKKDAKEREEKEESLSKGEGVVKGEGGSGAGPVGNLIDFANEKDEDLLF</sequence>
<feature type="compositionally biased region" description="Gly residues" evidence="4">
    <location>
        <begin position="253"/>
        <end position="262"/>
    </location>
</feature>
<dbReference type="KEGG" id="bpg:Bathy13g01380"/>
<dbReference type="OrthoDB" id="7676488at2759"/>
<gene>
    <name evidence="5" type="ordered locus">Bathy13g01380</name>
</gene>
<evidence type="ECO:0000256" key="4">
    <source>
        <dbReference type="SAM" id="MobiDB-lite"/>
    </source>
</evidence>